<dbReference type="Gene3D" id="3.30.200.20">
    <property type="entry name" value="Phosphorylase Kinase, domain 1"/>
    <property type="match status" value="1"/>
</dbReference>
<dbReference type="Pfam" id="PF01636">
    <property type="entry name" value="APH"/>
    <property type="match status" value="1"/>
</dbReference>
<dbReference type="PANTHER" id="PTHR39179">
    <property type="entry name" value="SPORE COAT PROTEIN I"/>
    <property type="match status" value="1"/>
</dbReference>
<comment type="caution">
    <text evidence="2">The sequence shown here is derived from an EMBL/GenBank/DDBJ whole genome shotgun (WGS) entry which is preliminary data.</text>
</comment>
<protein>
    <submittedName>
        <fullName evidence="2">Phosphotransferase</fullName>
    </submittedName>
</protein>
<evidence type="ECO:0000313" key="2">
    <source>
        <dbReference type="EMBL" id="MCJ8012345.1"/>
    </source>
</evidence>
<dbReference type="Gene3D" id="3.90.1200.10">
    <property type="match status" value="1"/>
</dbReference>
<sequence>MNVPSIAKQFGVKVSKQKKIQKGIYRIVTTDGNTFSLKRMPKQVARFRWIDQSLLRVRRKGSHLAWRNPQTPEGHKPHAISPKGELFVLTPWISGRKPSPHSLKDMQACGIALARFHKAGRANLMGTFDNSEIGTWYSTFSSWERSIKNKISKAKKNRYSLPISQFIKKNGPEIIGYSISAKTLLQNSGYYTFRRNPRHMKVLCHGDGGPSNFILNDKGTYLIDFETLHVNLRAYDLYRVIYNSCKDYEWDFSIAAAILDGYRQVSQLNMDDYKLIRVWLRFPFSTYLVLSSFKRFPLTQSRLQWALKSERRIGPFLKKLDKYAVRNSSKNAGH</sequence>
<accession>A0A9X2B2W4</accession>
<organism evidence="2 3">
    <name type="scientific">Paenibacillus mangrovi</name>
    <dbReference type="NCBI Taxonomy" id="2931978"/>
    <lineage>
        <taxon>Bacteria</taxon>
        <taxon>Bacillati</taxon>
        <taxon>Bacillota</taxon>
        <taxon>Bacilli</taxon>
        <taxon>Bacillales</taxon>
        <taxon>Paenibacillaceae</taxon>
        <taxon>Paenibacillus</taxon>
    </lineage>
</organism>
<feature type="domain" description="Aminoglycoside phosphotransferase" evidence="1">
    <location>
        <begin position="25"/>
        <end position="262"/>
    </location>
</feature>
<dbReference type="RefSeq" id="WP_244725150.1">
    <property type="nucleotide sequence ID" value="NZ_JALIRP010000004.1"/>
</dbReference>
<evidence type="ECO:0000313" key="3">
    <source>
        <dbReference type="Proteomes" id="UP001139347"/>
    </source>
</evidence>
<dbReference type="Proteomes" id="UP001139347">
    <property type="component" value="Unassembled WGS sequence"/>
</dbReference>
<dbReference type="AlphaFoldDB" id="A0A9X2B2W4"/>
<gene>
    <name evidence="2" type="ORF">MUG84_11440</name>
</gene>
<dbReference type="InterPro" id="IPR011009">
    <property type="entry name" value="Kinase-like_dom_sf"/>
</dbReference>
<dbReference type="EMBL" id="JALIRP010000004">
    <property type="protein sequence ID" value="MCJ8012345.1"/>
    <property type="molecule type" value="Genomic_DNA"/>
</dbReference>
<reference evidence="2" key="1">
    <citation type="submission" date="2022-04" db="EMBL/GenBank/DDBJ databases">
        <title>Paenibacillus mangrovi sp. nov., a novel endophytic bacterium isolated from bark of Kandelia candel.</title>
        <authorList>
            <person name="Tuo L."/>
        </authorList>
    </citation>
    <scope>NUCLEOTIDE SEQUENCE</scope>
    <source>
        <strain evidence="2">KQZ6P-2</strain>
    </source>
</reference>
<dbReference type="GO" id="GO:0042601">
    <property type="term" value="C:endospore-forming forespore"/>
    <property type="evidence" value="ECO:0007669"/>
    <property type="project" value="TreeGrafter"/>
</dbReference>
<dbReference type="PANTHER" id="PTHR39179:SF1">
    <property type="entry name" value="SPORE COAT PROTEIN I"/>
    <property type="match status" value="1"/>
</dbReference>
<name>A0A9X2B2W4_9BACL</name>
<dbReference type="InterPro" id="IPR047175">
    <property type="entry name" value="CotS-like"/>
</dbReference>
<dbReference type="InterPro" id="IPR002575">
    <property type="entry name" value="Aminoglycoside_PTrfase"/>
</dbReference>
<dbReference type="SUPFAM" id="SSF56112">
    <property type="entry name" value="Protein kinase-like (PK-like)"/>
    <property type="match status" value="1"/>
</dbReference>
<proteinExistence type="predicted"/>
<keyword evidence="3" id="KW-1185">Reference proteome</keyword>
<evidence type="ECO:0000259" key="1">
    <source>
        <dbReference type="Pfam" id="PF01636"/>
    </source>
</evidence>